<sequence length="164" mass="17002">MKTTISMAALSFAFIASALTHVQAATAPNTSVVTQENLSTAAAQQLAERATEMARSRSMNICIAVTDADGHLLAFTRMQGAYAGCVEASIAKAKSAARFAINTITFYDLARKENLAIGTIPGILPAVGGVVVKHDSNVIGSVGISGATDLTEQKLAEDVAATFR</sequence>
<protein>
    <submittedName>
        <fullName evidence="2">Heme-binding protein</fullName>
    </submittedName>
</protein>
<dbReference type="SUPFAM" id="SSF143744">
    <property type="entry name" value="GlcG-like"/>
    <property type="match status" value="1"/>
</dbReference>
<dbReference type="PANTHER" id="PTHR34309:SF10">
    <property type="entry name" value="SLR1406 PROTEIN"/>
    <property type="match status" value="1"/>
</dbReference>
<dbReference type="PANTHER" id="PTHR34309">
    <property type="entry name" value="SLR1406 PROTEIN"/>
    <property type="match status" value="1"/>
</dbReference>
<dbReference type="Proteomes" id="UP001214301">
    <property type="component" value="Chromosome"/>
</dbReference>
<keyword evidence="3" id="KW-1185">Reference proteome</keyword>
<dbReference type="RefSeq" id="WP_256664245.1">
    <property type="nucleotide sequence ID" value="NZ_CP116669.1"/>
</dbReference>
<organism evidence="2 3">
    <name type="scientific">Pseudomonas capeferrum</name>
    <dbReference type="NCBI Taxonomy" id="1495066"/>
    <lineage>
        <taxon>Bacteria</taxon>
        <taxon>Pseudomonadati</taxon>
        <taxon>Pseudomonadota</taxon>
        <taxon>Gammaproteobacteria</taxon>
        <taxon>Pseudomonadales</taxon>
        <taxon>Pseudomonadaceae</taxon>
        <taxon>Pseudomonas</taxon>
    </lineage>
</organism>
<dbReference type="GeneID" id="88818335"/>
<evidence type="ECO:0000256" key="1">
    <source>
        <dbReference type="SAM" id="SignalP"/>
    </source>
</evidence>
<feature type="signal peptide" evidence="1">
    <location>
        <begin position="1"/>
        <end position="18"/>
    </location>
</feature>
<dbReference type="EMBL" id="CP116669">
    <property type="protein sequence ID" value="WCI02656.1"/>
    <property type="molecule type" value="Genomic_DNA"/>
</dbReference>
<evidence type="ECO:0000313" key="2">
    <source>
        <dbReference type="EMBL" id="WCI02656.1"/>
    </source>
</evidence>
<dbReference type="Gene3D" id="3.30.450.150">
    <property type="entry name" value="Haem-degrading domain"/>
    <property type="match status" value="1"/>
</dbReference>
<name>A0ABY7RG83_9PSED</name>
<accession>A0ABY7RG83</accession>
<proteinExistence type="predicted"/>
<dbReference type="Pfam" id="PF03928">
    <property type="entry name" value="HbpS-like"/>
    <property type="match status" value="1"/>
</dbReference>
<reference evidence="2 3" key="1">
    <citation type="journal article" date="2020" name="Front. Microbiol.">
        <title>Toward Biorecycling: Isolation of a Soil Bacterium That Grows on a Polyurethane Oligomer and Monomer.</title>
        <authorList>
            <person name="Espinosa M.J.C."/>
            <person name="Blanco A.C."/>
            <person name="Schmidgall T."/>
            <person name="Atanasoff-Kardjalieff A.K."/>
            <person name="Kappelmeyer U."/>
            <person name="Tischler D."/>
            <person name="Pieper D.H."/>
            <person name="Heipieper H.J."/>
            <person name="Eberlein C."/>
        </authorList>
    </citation>
    <scope>NUCLEOTIDE SEQUENCE [LARGE SCALE GENOMIC DNA]</scope>
    <source>
        <strain evidence="2 3">TDA1</strain>
    </source>
</reference>
<gene>
    <name evidence="2" type="ORF">PMC74_12520</name>
</gene>
<keyword evidence="1" id="KW-0732">Signal</keyword>
<evidence type="ECO:0000313" key="3">
    <source>
        <dbReference type="Proteomes" id="UP001214301"/>
    </source>
</evidence>
<dbReference type="InterPro" id="IPR038084">
    <property type="entry name" value="PduO/GlcC-like_sf"/>
</dbReference>
<dbReference type="InterPro" id="IPR005624">
    <property type="entry name" value="PduO/GlcC-like"/>
</dbReference>
<dbReference type="InterPro" id="IPR052517">
    <property type="entry name" value="GlcG_carb_metab_protein"/>
</dbReference>
<feature type="chain" id="PRO_5045190140" evidence="1">
    <location>
        <begin position="19"/>
        <end position="164"/>
    </location>
</feature>